<evidence type="ECO:0000313" key="5">
    <source>
        <dbReference type="Proteomes" id="UP000027583"/>
    </source>
</evidence>
<dbReference type="PROSITE" id="PS50977">
    <property type="entry name" value="HTH_TETR_2"/>
    <property type="match status" value="1"/>
</dbReference>
<dbReference type="InterPro" id="IPR001647">
    <property type="entry name" value="HTH_TetR"/>
</dbReference>
<dbReference type="InterPro" id="IPR009057">
    <property type="entry name" value="Homeodomain-like_sf"/>
</dbReference>
<dbReference type="GO" id="GO:0045892">
    <property type="term" value="P:negative regulation of DNA-templated transcription"/>
    <property type="evidence" value="ECO:0007669"/>
    <property type="project" value="InterPro"/>
</dbReference>
<evidence type="ECO:0000259" key="3">
    <source>
        <dbReference type="PROSITE" id="PS50977"/>
    </source>
</evidence>
<organism evidence="4 5">
    <name type="scientific">Asaia bogorensis</name>
    <dbReference type="NCBI Taxonomy" id="91915"/>
    <lineage>
        <taxon>Bacteria</taxon>
        <taxon>Pseudomonadati</taxon>
        <taxon>Pseudomonadota</taxon>
        <taxon>Alphaproteobacteria</taxon>
        <taxon>Acetobacterales</taxon>
        <taxon>Acetobacteraceae</taxon>
        <taxon>Asaia</taxon>
    </lineage>
</organism>
<dbReference type="GO" id="GO:0003677">
    <property type="term" value="F:DNA binding"/>
    <property type="evidence" value="ECO:0007669"/>
    <property type="project" value="UniProtKB-UniRule"/>
</dbReference>
<dbReference type="AlphaFoldDB" id="A0A060QG51"/>
<comment type="caution">
    <text evidence="4">The sequence shown here is derived from an EMBL/GenBank/DDBJ whole genome shotgun (WGS) entry which is preliminary data.</text>
</comment>
<dbReference type="SUPFAM" id="SSF46689">
    <property type="entry name" value="Homeodomain-like"/>
    <property type="match status" value="1"/>
</dbReference>
<accession>A0A060QG51</accession>
<reference evidence="4 5" key="2">
    <citation type="journal article" date="2014" name="PLoS ONE">
        <title>Evolution of mitochondria reconstructed from the energy metabolism of living bacteria.</title>
        <authorList>
            <person name="Degli Esposti M."/>
            <person name="Chouaia B."/>
            <person name="Comandatore F."/>
            <person name="Crotti E."/>
            <person name="Sassera D."/>
            <person name="Lievens P.M."/>
            <person name="Daffonchio D."/>
            <person name="Bandi C."/>
        </authorList>
    </citation>
    <scope>NUCLEOTIDE SEQUENCE [LARGE SCALE GENOMIC DNA]</scope>
    <source>
        <strain evidence="4 5">SF2.1</strain>
    </source>
</reference>
<dbReference type="PANTHER" id="PTHR30328:SF54">
    <property type="entry name" value="HTH-TYPE TRANSCRIPTIONAL REPRESSOR SCO4008"/>
    <property type="match status" value="1"/>
</dbReference>
<evidence type="ECO:0000256" key="1">
    <source>
        <dbReference type="ARBA" id="ARBA00023125"/>
    </source>
</evidence>
<sequence>MILGAPREIAVVTILEAAEKIFSEHGFSGASIAAVAREAGIPKANIHYYFSTKETLYQEVLRRTVQEWLRECEIWLRPENKASTALRAYIGSKLAFSRANPHASRLFAHEIIGGARYLHDYLSTTLREAITPFGETFTVWMERGEIPQVDPTHFLFCLWAMTQWYADMQPQVTALLGKETLEESDFHAAAETILALVLARKDITA</sequence>
<gene>
    <name evidence="4" type="ORF">ASAP_0166</name>
</gene>
<feature type="domain" description="HTH tetR-type" evidence="3">
    <location>
        <begin position="8"/>
        <end position="68"/>
    </location>
</feature>
<keyword evidence="1 2" id="KW-0238">DNA-binding</keyword>
<dbReference type="Proteomes" id="UP000027583">
    <property type="component" value="Unassembled WGS sequence"/>
</dbReference>
<dbReference type="Gene3D" id="1.10.357.10">
    <property type="entry name" value="Tetracycline Repressor, domain 2"/>
    <property type="match status" value="1"/>
</dbReference>
<dbReference type="EMBL" id="CBLX010000003">
    <property type="protein sequence ID" value="CDG38211.1"/>
    <property type="molecule type" value="Genomic_DNA"/>
</dbReference>
<dbReference type="Pfam" id="PF08362">
    <property type="entry name" value="TetR_C_3"/>
    <property type="match status" value="1"/>
</dbReference>
<dbReference type="InterPro" id="IPR013573">
    <property type="entry name" value="Tscrpt_reg_YcdC_C"/>
</dbReference>
<dbReference type="Gene3D" id="1.10.10.60">
    <property type="entry name" value="Homeodomain-like"/>
    <property type="match status" value="1"/>
</dbReference>
<name>A0A060QG51_9PROT</name>
<protein>
    <submittedName>
        <fullName evidence="4">Transcriptional regulator, TetR family</fullName>
    </submittedName>
</protein>
<dbReference type="InterPro" id="IPR050109">
    <property type="entry name" value="HTH-type_TetR-like_transc_reg"/>
</dbReference>
<dbReference type="PANTHER" id="PTHR30328">
    <property type="entry name" value="TRANSCRIPTIONAL REPRESSOR"/>
    <property type="match status" value="1"/>
</dbReference>
<reference evidence="4 5" key="1">
    <citation type="journal article" date="2014" name="Genome Biol. Evol.">
        <title>Acetic acid bacteria genomes reveal functional traits for adaptation to life in insect guts.</title>
        <authorList>
            <person name="Chouaia B."/>
            <person name="Gaiarsa S."/>
            <person name="Crotti E."/>
            <person name="Comandatore F."/>
            <person name="Degli Esposti M."/>
            <person name="Ricci I."/>
            <person name="Alma A."/>
            <person name="Favia G."/>
            <person name="Bandi C."/>
            <person name="Daffonchio D."/>
        </authorList>
    </citation>
    <scope>NUCLEOTIDE SEQUENCE [LARGE SCALE GENOMIC DNA]</scope>
    <source>
        <strain evidence="4 5">SF2.1</strain>
    </source>
</reference>
<dbReference type="InterPro" id="IPR036271">
    <property type="entry name" value="Tet_transcr_reg_TetR-rel_C_sf"/>
</dbReference>
<dbReference type="Pfam" id="PF00440">
    <property type="entry name" value="TetR_N"/>
    <property type="match status" value="1"/>
</dbReference>
<proteinExistence type="predicted"/>
<feature type="DNA-binding region" description="H-T-H motif" evidence="2">
    <location>
        <begin position="31"/>
        <end position="50"/>
    </location>
</feature>
<dbReference type="PRINTS" id="PR00455">
    <property type="entry name" value="HTHTETR"/>
</dbReference>
<evidence type="ECO:0000256" key="2">
    <source>
        <dbReference type="PROSITE-ProRule" id="PRU00335"/>
    </source>
</evidence>
<evidence type="ECO:0000313" key="4">
    <source>
        <dbReference type="EMBL" id="CDG38211.1"/>
    </source>
</evidence>
<dbReference type="RefSeq" id="WP_051395849.1">
    <property type="nucleotide sequence ID" value="NZ_CBLX010000003.1"/>
</dbReference>
<dbReference type="eggNOG" id="COG1309">
    <property type="taxonomic scope" value="Bacteria"/>
</dbReference>
<dbReference type="SUPFAM" id="SSF48498">
    <property type="entry name" value="Tetracyclin repressor-like, C-terminal domain"/>
    <property type="match status" value="1"/>
</dbReference>